<feature type="compositionally biased region" description="Low complexity" evidence="9">
    <location>
        <begin position="444"/>
        <end position="456"/>
    </location>
</feature>
<reference evidence="11" key="1">
    <citation type="submission" date="2014-05" db="EMBL/GenBank/DDBJ databases">
        <title>The transcriptome of the halophilic microalga Tetraselmis sp. GSL018 isolated from the Great Salt Lake, Utah.</title>
        <authorList>
            <person name="Jinkerson R.E."/>
            <person name="D'Adamo S."/>
            <person name="Posewitz M.C."/>
        </authorList>
    </citation>
    <scope>NUCLEOTIDE SEQUENCE</scope>
    <source>
        <strain evidence="11">GSL018</strain>
    </source>
</reference>
<comment type="catalytic activity">
    <reaction evidence="8">
        <text>L-seryl-[protein] + ATP = O-phospho-L-seryl-[protein] + ADP + H(+)</text>
        <dbReference type="Rhea" id="RHEA:17989"/>
        <dbReference type="Rhea" id="RHEA-COMP:9863"/>
        <dbReference type="Rhea" id="RHEA-COMP:11604"/>
        <dbReference type="ChEBI" id="CHEBI:15378"/>
        <dbReference type="ChEBI" id="CHEBI:29999"/>
        <dbReference type="ChEBI" id="CHEBI:30616"/>
        <dbReference type="ChEBI" id="CHEBI:83421"/>
        <dbReference type="ChEBI" id="CHEBI:456216"/>
        <dbReference type="EC" id="2.7.11.1"/>
    </reaction>
</comment>
<evidence type="ECO:0000256" key="3">
    <source>
        <dbReference type="ARBA" id="ARBA00022679"/>
    </source>
</evidence>
<dbReference type="PROSITE" id="PS50011">
    <property type="entry name" value="PROTEIN_KINASE_DOM"/>
    <property type="match status" value="1"/>
</dbReference>
<dbReference type="PANTHER" id="PTHR44899">
    <property type="entry name" value="CAMK FAMILY PROTEIN KINASE"/>
    <property type="match status" value="1"/>
</dbReference>
<feature type="compositionally biased region" description="Low complexity" evidence="9">
    <location>
        <begin position="421"/>
        <end position="437"/>
    </location>
</feature>
<dbReference type="PANTHER" id="PTHR44899:SF7">
    <property type="entry name" value="NIMA-RELATED KINASE"/>
    <property type="match status" value="1"/>
</dbReference>
<dbReference type="Gene3D" id="1.10.510.10">
    <property type="entry name" value="Transferase(Phosphotransferase) domain 1"/>
    <property type="match status" value="1"/>
</dbReference>
<dbReference type="GO" id="GO:0005524">
    <property type="term" value="F:ATP binding"/>
    <property type="evidence" value="ECO:0007669"/>
    <property type="project" value="UniProtKB-KW"/>
</dbReference>
<feature type="region of interest" description="Disordered" evidence="9">
    <location>
        <begin position="315"/>
        <end position="480"/>
    </location>
</feature>
<keyword evidence="11" id="KW-0969">Cilium</keyword>
<evidence type="ECO:0000256" key="8">
    <source>
        <dbReference type="ARBA" id="ARBA00048679"/>
    </source>
</evidence>
<dbReference type="GO" id="GO:0004674">
    <property type="term" value="F:protein serine/threonine kinase activity"/>
    <property type="evidence" value="ECO:0007669"/>
    <property type="project" value="UniProtKB-KW"/>
</dbReference>
<feature type="compositionally biased region" description="Polar residues" evidence="9">
    <location>
        <begin position="1"/>
        <end position="12"/>
    </location>
</feature>
<evidence type="ECO:0000256" key="9">
    <source>
        <dbReference type="SAM" id="MobiDB-lite"/>
    </source>
</evidence>
<keyword evidence="4" id="KW-0547">Nucleotide-binding</keyword>
<dbReference type="InterPro" id="IPR000719">
    <property type="entry name" value="Prot_kinase_dom"/>
</dbReference>
<sequence>MFQNKGRQTELGNKSKAVLRARPSQVKQEGHVNSSRVENGFEPKKQTRQKLERWEVHEELAKGSFGVVRRVVDKDTGEAYAMKEVNLKGMNRADRQEAIDEARILASVNCGYITQHYDSFIENEKLYIVMELADKGSLRSLIKARNGKGLPEETVWKFFIQSLLAVNHLHGRKIIHRDIKSMNLFLSESDDIVLGDLGIARALGDDTHFCHTLLGTPYYLSPELCEDRPYNEKSDVWALGVVLYEMCMGAYPFTAVSEGALVKKILRGVYPPVRGYSPQVVEVVKQCLTYDFRRRPDTNALLRLPAVQAKAAALRLPLRAPPARRQRPRKAAPEAAPKADDERAGAAKADSRERRQSDGVQREGHGAEGAPVGAPRSRGAPRAPPPAAEGDDWPAPRRGTQPGPRGGRRGGDAADEDRGRAAGAARGRPLRGVPRRACARDGPQDAAAAGGRAPLSGGRGGRRRLRPRAPSRSAQPPWLLLQGRARGGILRLAQARAPWRRRGL</sequence>
<dbReference type="EMBL" id="GBEZ01005588">
    <property type="protein sequence ID" value="JAC79736.1"/>
    <property type="molecule type" value="Transcribed_RNA"/>
</dbReference>
<evidence type="ECO:0000256" key="1">
    <source>
        <dbReference type="ARBA" id="ARBA00012513"/>
    </source>
</evidence>
<keyword evidence="5 11" id="KW-0418">Kinase</keyword>
<evidence type="ECO:0000313" key="11">
    <source>
        <dbReference type="EMBL" id="JAC79736.1"/>
    </source>
</evidence>
<dbReference type="SMART" id="SM00220">
    <property type="entry name" value="S_TKc"/>
    <property type="match status" value="1"/>
</dbReference>
<evidence type="ECO:0000256" key="2">
    <source>
        <dbReference type="ARBA" id="ARBA00022527"/>
    </source>
</evidence>
<dbReference type="AlphaFoldDB" id="A0A061SAD9"/>
<feature type="region of interest" description="Disordered" evidence="9">
    <location>
        <begin position="1"/>
        <end position="49"/>
    </location>
</feature>
<evidence type="ECO:0000259" key="10">
    <source>
        <dbReference type="PROSITE" id="PS50011"/>
    </source>
</evidence>
<feature type="domain" description="Protein kinase" evidence="10">
    <location>
        <begin position="54"/>
        <end position="307"/>
    </location>
</feature>
<keyword evidence="11" id="KW-0282">Flagellum</keyword>
<evidence type="ECO:0000256" key="7">
    <source>
        <dbReference type="ARBA" id="ARBA00047899"/>
    </source>
</evidence>
<name>A0A061SAD9_9CHLO</name>
<dbReference type="InterPro" id="IPR011009">
    <property type="entry name" value="Kinase-like_dom_sf"/>
</dbReference>
<proteinExistence type="predicted"/>
<dbReference type="InterPro" id="IPR008271">
    <property type="entry name" value="Ser/Thr_kinase_AS"/>
</dbReference>
<dbReference type="PROSITE" id="PS00108">
    <property type="entry name" value="PROTEIN_KINASE_ST"/>
    <property type="match status" value="1"/>
</dbReference>
<dbReference type="Pfam" id="PF00069">
    <property type="entry name" value="Pkinase"/>
    <property type="match status" value="1"/>
</dbReference>
<feature type="compositionally biased region" description="Basic and acidic residues" evidence="9">
    <location>
        <begin position="337"/>
        <end position="366"/>
    </location>
</feature>
<comment type="catalytic activity">
    <reaction evidence="7">
        <text>L-threonyl-[protein] + ATP = O-phospho-L-threonyl-[protein] + ADP + H(+)</text>
        <dbReference type="Rhea" id="RHEA:46608"/>
        <dbReference type="Rhea" id="RHEA-COMP:11060"/>
        <dbReference type="Rhea" id="RHEA-COMP:11605"/>
        <dbReference type="ChEBI" id="CHEBI:15378"/>
        <dbReference type="ChEBI" id="CHEBI:30013"/>
        <dbReference type="ChEBI" id="CHEBI:30616"/>
        <dbReference type="ChEBI" id="CHEBI:61977"/>
        <dbReference type="ChEBI" id="CHEBI:456216"/>
        <dbReference type="EC" id="2.7.11.1"/>
    </reaction>
</comment>
<protein>
    <recommendedName>
        <fullName evidence="1">non-specific serine/threonine protein kinase</fullName>
        <ecNumber evidence="1">2.7.11.1</ecNumber>
    </recommendedName>
</protein>
<keyword evidence="11" id="KW-0966">Cell projection</keyword>
<organism evidence="11">
    <name type="scientific">Tetraselmis sp. GSL018</name>
    <dbReference type="NCBI Taxonomy" id="582737"/>
    <lineage>
        <taxon>Eukaryota</taxon>
        <taxon>Viridiplantae</taxon>
        <taxon>Chlorophyta</taxon>
        <taxon>core chlorophytes</taxon>
        <taxon>Chlorodendrophyceae</taxon>
        <taxon>Chlorodendrales</taxon>
        <taxon>Chlorodendraceae</taxon>
        <taxon>Tetraselmis</taxon>
    </lineage>
</organism>
<evidence type="ECO:0000256" key="4">
    <source>
        <dbReference type="ARBA" id="ARBA00022741"/>
    </source>
</evidence>
<evidence type="ECO:0000256" key="6">
    <source>
        <dbReference type="ARBA" id="ARBA00022840"/>
    </source>
</evidence>
<keyword evidence="6" id="KW-0067">ATP-binding</keyword>
<feature type="compositionally biased region" description="Polar residues" evidence="9">
    <location>
        <begin position="25"/>
        <end position="37"/>
    </location>
</feature>
<feature type="compositionally biased region" description="Basic residues" evidence="9">
    <location>
        <begin position="460"/>
        <end position="469"/>
    </location>
</feature>
<dbReference type="InterPro" id="IPR051131">
    <property type="entry name" value="NEK_Ser/Thr_kinase_NIMA"/>
</dbReference>
<feature type="compositionally biased region" description="Low complexity" evidence="9">
    <location>
        <begin position="369"/>
        <end position="381"/>
    </location>
</feature>
<keyword evidence="3" id="KW-0808">Transferase</keyword>
<evidence type="ECO:0000256" key="5">
    <source>
        <dbReference type="ARBA" id="ARBA00022777"/>
    </source>
</evidence>
<dbReference type="EC" id="2.7.11.1" evidence="1"/>
<accession>A0A061SAD9</accession>
<gene>
    <name evidence="11" type="ORF">TSPGSL018_11948</name>
</gene>
<dbReference type="SUPFAM" id="SSF56112">
    <property type="entry name" value="Protein kinase-like (PK-like)"/>
    <property type="match status" value="1"/>
</dbReference>
<feature type="compositionally biased region" description="Basic and acidic residues" evidence="9">
    <location>
        <begin position="409"/>
        <end position="420"/>
    </location>
</feature>
<keyword evidence="2" id="KW-0723">Serine/threonine-protein kinase</keyword>
<feature type="compositionally biased region" description="Basic and acidic residues" evidence="9">
    <location>
        <begin position="39"/>
        <end position="49"/>
    </location>
</feature>